<keyword evidence="7" id="KW-1185">Reference proteome</keyword>
<dbReference type="OrthoDB" id="8764943at2"/>
<keyword evidence="3" id="KW-0998">Cell outer membrane</keyword>
<evidence type="ECO:0000313" key="7">
    <source>
        <dbReference type="Proteomes" id="UP000238430"/>
    </source>
</evidence>
<feature type="signal peptide" evidence="4">
    <location>
        <begin position="1"/>
        <end position="18"/>
    </location>
</feature>
<dbReference type="PANTHER" id="PTHR40980">
    <property type="entry name" value="PLUG DOMAIN-CONTAINING PROTEIN"/>
    <property type="match status" value="1"/>
</dbReference>
<dbReference type="Proteomes" id="UP000238430">
    <property type="component" value="Unassembled WGS sequence"/>
</dbReference>
<proteinExistence type="predicted"/>
<evidence type="ECO:0000256" key="3">
    <source>
        <dbReference type="ARBA" id="ARBA00023237"/>
    </source>
</evidence>
<name>A0A2T1N6M1_9FLAO</name>
<dbReference type="Gene3D" id="2.40.170.20">
    <property type="entry name" value="TonB-dependent receptor, beta-barrel domain"/>
    <property type="match status" value="1"/>
</dbReference>
<comment type="caution">
    <text evidence="6">The sequence shown here is derived from an EMBL/GenBank/DDBJ whole genome shotgun (WGS) entry which is preliminary data.</text>
</comment>
<dbReference type="Gene3D" id="2.60.40.1120">
    <property type="entry name" value="Carboxypeptidase-like, regulatory domain"/>
    <property type="match status" value="1"/>
</dbReference>
<gene>
    <name evidence="6" type="ORF">C7H61_14130</name>
</gene>
<organism evidence="6 7">
    <name type="scientific">Mesoflavibacter zeaxanthinifaciens subsp. sabulilitoris</name>
    <dbReference type="NCBI Taxonomy" id="1520893"/>
    <lineage>
        <taxon>Bacteria</taxon>
        <taxon>Pseudomonadati</taxon>
        <taxon>Bacteroidota</taxon>
        <taxon>Flavobacteriia</taxon>
        <taxon>Flavobacteriales</taxon>
        <taxon>Flavobacteriaceae</taxon>
        <taxon>Mesoflavibacter</taxon>
    </lineage>
</organism>
<dbReference type="SUPFAM" id="SSF49464">
    <property type="entry name" value="Carboxypeptidase regulatory domain-like"/>
    <property type="match status" value="1"/>
</dbReference>
<dbReference type="RefSeq" id="WP_106680844.1">
    <property type="nucleotide sequence ID" value="NZ_JACHWV010000002.1"/>
</dbReference>
<dbReference type="EMBL" id="PXOT01000027">
    <property type="protein sequence ID" value="PSG87238.1"/>
    <property type="molecule type" value="Genomic_DNA"/>
</dbReference>
<dbReference type="Pfam" id="PF13715">
    <property type="entry name" value="CarbopepD_reg_2"/>
    <property type="match status" value="1"/>
</dbReference>
<comment type="subcellular location">
    <subcellularLocation>
        <location evidence="1">Cell outer membrane</location>
    </subcellularLocation>
</comment>
<dbReference type="GO" id="GO:0009279">
    <property type="term" value="C:cell outer membrane"/>
    <property type="evidence" value="ECO:0007669"/>
    <property type="project" value="UniProtKB-SubCell"/>
</dbReference>
<dbReference type="SUPFAM" id="SSF56935">
    <property type="entry name" value="Porins"/>
    <property type="match status" value="1"/>
</dbReference>
<dbReference type="InterPro" id="IPR008969">
    <property type="entry name" value="CarboxyPept-like_regulatory"/>
</dbReference>
<dbReference type="AlphaFoldDB" id="A0A2T1N6M1"/>
<protein>
    <submittedName>
        <fullName evidence="6">Glucosamine-6-phosphate deaminase</fullName>
    </submittedName>
</protein>
<evidence type="ECO:0000259" key="5">
    <source>
        <dbReference type="Pfam" id="PF14905"/>
    </source>
</evidence>
<evidence type="ECO:0000313" key="6">
    <source>
        <dbReference type="EMBL" id="PSG87238.1"/>
    </source>
</evidence>
<keyword evidence="2" id="KW-0472">Membrane</keyword>
<dbReference type="PANTHER" id="PTHR40980:SF4">
    <property type="entry name" value="TONB-DEPENDENT RECEPTOR-LIKE BETA-BARREL DOMAIN-CONTAINING PROTEIN"/>
    <property type="match status" value="1"/>
</dbReference>
<reference evidence="6 7" key="1">
    <citation type="submission" date="2018-03" db="EMBL/GenBank/DDBJ databases">
        <title>Mesoflavibacter sp. HG37 and Mesoflavibacter sp. HG96 sp.nov., two marine bacteria isolated from seawater of Western Pacific Ocean.</title>
        <authorList>
            <person name="Cheng H."/>
            <person name="Wu Y.-H."/>
            <person name="Guo L.-L."/>
            <person name="Xu X.-W."/>
        </authorList>
    </citation>
    <scope>NUCLEOTIDE SEQUENCE [LARGE SCALE GENOMIC DNA]</scope>
    <source>
        <strain evidence="6 7">KCTC 42117</strain>
    </source>
</reference>
<evidence type="ECO:0000256" key="4">
    <source>
        <dbReference type="SAM" id="SignalP"/>
    </source>
</evidence>
<dbReference type="Pfam" id="PF14905">
    <property type="entry name" value="OMP_b-brl_3"/>
    <property type="match status" value="1"/>
</dbReference>
<dbReference type="InterPro" id="IPR036942">
    <property type="entry name" value="Beta-barrel_TonB_sf"/>
</dbReference>
<accession>A0A2T1N6M1</accession>
<sequence length="800" mass="91532">MKYLANILFYLLSFYAIGQEATITGQVVDQNNQPLSFVNVIVTDASDNSIVKGASTDESGKYIITGLNFKTYILQATFLGFESYSENITIANTTSVKNIILKDSTENLEEVVVTANKPTLKKEVDRLVFNVANTSLVEGTMLDVLRSTPGVLVLGGNISVKNSTPTVFINGRKVQLSASEVTQLLENSSANSIQKVEVITNPSARYDAESGVVLDIVMTKNLITGYRGNVFSNYTQGVFPRYNAGINQFYKTNKVNINLNYNYNQSKINRDNINEINYLDNNNSISENWYSTLNRNTTSKTHNANLNFDYFLSERNTLSLTSNFLYLPYFDYLTRGNTTVNDLQGTNNYNFNVNNNSSDDKYNLGVDLDFVQKFKNESSLAINVHMTKYDYERHQQVESQYYFVNSNSNFDTAFTTDNNQTTDIITSQIDYNTALSDNFSLSTGIKTSVINTDSDISQFDIDPNTGNTSFNNQNSDTYHYDESIFAAYLDYQIDWEKWSFSGGLRVEQTDIEGQSISTNGLNDQDYLEWFPTLNLSWQTSENINLYTNYKRSINRPDYQDLNPFNFFLNDNTIATGNPFLQPTFTNKFVLGTSIKSRYTFEFYYKDISDQIHEIPIQDNTNNILIYQPTNIGKATDFGLDFITYFDVSNSWSVYFVTSFYNIQEEAFLDNQIVKQDQWSNYSVLSNDFSFLKDKSLSANFTVIYTSKNLQGFQTVDGRLISDLSISKKLFKDKATLSLAFADLFNKQDFTVRTKYGRQDNYNFHNQDNRYVKLGFSYKFGNTSLQTNERTKDKKERDRLE</sequence>
<evidence type="ECO:0000256" key="1">
    <source>
        <dbReference type="ARBA" id="ARBA00004442"/>
    </source>
</evidence>
<evidence type="ECO:0000256" key="2">
    <source>
        <dbReference type="ARBA" id="ARBA00023136"/>
    </source>
</evidence>
<feature type="domain" description="Outer membrane protein beta-barrel" evidence="5">
    <location>
        <begin position="373"/>
        <end position="777"/>
    </location>
</feature>
<feature type="chain" id="PRO_5015482103" evidence="4">
    <location>
        <begin position="19"/>
        <end position="800"/>
    </location>
</feature>
<keyword evidence="4" id="KW-0732">Signal</keyword>
<dbReference type="InterPro" id="IPR041700">
    <property type="entry name" value="OMP_b-brl_3"/>
</dbReference>